<proteinExistence type="predicted"/>
<dbReference type="InterPro" id="IPR006740">
    <property type="entry name" value="DUF604"/>
</dbReference>
<protein>
    <submittedName>
        <fullName evidence="1">Uncharacterized protein</fullName>
    </submittedName>
</protein>
<comment type="caution">
    <text evidence="1">The sequence shown here is derived from an EMBL/GenBank/DDBJ whole genome shotgun (WGS) entry which is preliminary data.</text>
</comment>
<dbReference type="PANTHER" id="PTHR10811">
    <property type="entry name" value="FRINGE-RELATED"/>
    <property type="match status" value="1"/>
</dbReference>
<gene>
    <name evidence="1" type="ORF">VNO78_13956</name>
</gene>
<sequence>MRSAIRGARVVKETVELNHSNVRWYVFGDDFLPSTFQIRSQALVDLRGNTFGLLAAHPVTPVLSLHHPDKVDPIFPDMTTIKALQHLFEAADVDFQRLL</sequence>
<dbReference type="EMBL" id="JAYMYS010000003">
    <property type="protein sequence ID" value="KAK7402021.1"/>
    <property type="molecule type" value="Genomic_DNA"/>
</dbReference>
<organism evidence="1 2">
    <name type="scientific">Psophocarpus tetragonolobus</name>
    <name type="common">Winged bean</name>
    <name type="synonym">Dolichos tetragonolobus</name>
    <dbReference type="NCBI Taxonomy" id="3891"/>
    <lineage>
        <taxon>Eukaryota</taxon>
        <taxon>Viridiplantae</taxon>
        <taxon>Streptophyta</taxon>
        <taxon>Embryophyta</taxon>
        <taxon>Tracheophyta</taxon>
        <taxon>Spermatophyta</taxon>
        <taxon>Magnoliopsida</taxon>
        <taxon>eudicotyledons</taxon>
        <taxon>Gunneridae</taxon>
        <taxon>Pentapetalae</taxon>
        <taxon>rosids</taxon>
        <taxon>fabids</taxon>
        <taxon>Fabales</taxon>
        <taxon>Fabaceae</taxon>
        <taxon>Papilionoideae</taxon>
        <taxon>50 kb inversion clade</taxon>
        <taxon>NPAAA clade</taxon>
        <taxon>indigoferoid/millettioid clade</taxon>
        <taxon>Phaseoleae</taxon>
        <taxon>Psophocarpus</taxon>
    </lineage>
</organism>
<dbReference type="Pfam" id="PF04646">
    <property type="entry name" value="DUF604"/>
    <property type="match status" value="1"/>
</dbReference>
<keyword evidence="2" id="KW-1185">Reference proteome</keyword>
<reference evidence="1 2" key="1">
    <citation type="submission" date="2024-01" db="EMBL/GenBank/DDBJ databases">
        <title>The genomes of 5 underutilized Papilionoideae crops provide insights into root nodulation and disease resistanc.</title>
        <authorList>
            <person name="Jiang F."/>
        </authorList>
    </citation>
    <scope>NUCLEOTIDE SEQUENCE [LARGE SCALE GENOMIC DNA]</scope>
    <source>
        <strain evidence="1">DUOXIRENSHENG_FW03</strain>
        <tissue evidence="1">Leaves</tissue>
    </source>
</reference>
<dbReference type="AlphaFoldDB" id="A0AAN9SSN8"/>
<evidence type="ECO:0000313" key="2">
    <source>
        <dbReference type="Proteomes" id="UP001386955"/>
    </source>
</evidence>
<accession>A0AAN9SSN8</accession>
<evidence type="ECO:0000313" key="1">
    <source>
        <dbReference type="EMBL" id="KAK7402021.1"/>
    </source>
</evidence>
<name>A0AAN9SSN8_PSOTE</name>
<dbReference type="Proteomes" id="UP001386955">
    <property type="component" value="Unassembled WGS sequence"/>
</dbReference>